<keyword evidence="3" id="KW-1185">Reference proteome</keyword>
<dbReference type="EMBL" id="BAAFSV010000001">
    <property type="protein sequence ID" value="GAB1310673.1"/>
    <property type="molecule type" value="Genomic_DNA"/>
</dbReference>
<comment type="caution">
    <text evidence="2">The sequence shown here is derived from an EMBL/GenBank/DDBJ whole genome shotgun (WGS) entry which is preliminary data.</text>
</comment>
<evidence type="ECO:0000313" key="3">
    <source>
        <dbReference type="Proteomes" id="UP001628179"/>
    </source>
</evidence>
<proteinExistence type="predicted"/>
<sequence>MLRKASLPPSTLSPPAGLRPRHDLGSLQPVWGYDIAHYLAMVCKSIKLPRDAVVVTIDKTLRARAVTAVLENGTPLPAEGGATVSIRVSVGATTDFSAANSKETWGNDIVVRWKSDLAGLLYQMTSPPGIPDLAS</sequence>
<gene>
    <name evidence="2" type="ORF">MFIFM68171_00883</name>
</gene>
<evidence type="ECO:0000256" key="1">
    <source>
        <dbReference type="SAM" id="MobiDB-lite"/>
    </source>
</evidence>
<dbReference type="RefSeq" id="XP_070912406.1">
    <property type="nucleotide sequence ID" value="XM_071056305.1"/>
</dbReference>
<evidence type="ECO:0000313" key="2">
    <source>
        <dbReference type="EMBL" id="GAB1310673.1"/>
    </source>
</evidence>
<feature type="region of interest" description="Disordered" evidence="1">
    <location>
        <begin position="1"/>
        <end position="20"/>
    </location>
</feature>
<organism evidence="2 3">
    <name type="scientific">Madurella fahalii</name>
    <dbReference type="NCBI Taxonomy" id="1157608"/>
    <lineage>
        <taxon>Eukaryota</taxon>
        <taxon>Fungi</taxon>
        <taxon>Dikarya</taxon>
        <taxon>Ascomycota</taxon>
        <taxon>Pezizomycotina</taxon>
        <taxon>Sordariomycetes</taxon>
        <taxon>Sordariomycetidae</taxon>
        <taxon>Sordariales</taxon>
        <taxon>Sordariales incertae sedis</taxon>
        <taxon>Madurella</taxon>
    </lineage>
</organism>
<protein>
    <submittedName>
        <fullName evidence="2">Uncharacterized protein</fullName>
    </submittedName>
</protein>
<feature type="compositionally biased region" description="Low complexity" evidence="1">
    <location>
        <begin position="1"/>
        <end position="15"/>
    </location>
</feature>
<reference evidence="2 3" key="1">
    <citation type="submission" date="2024-09" db="EMBL/GenBank/DDBJ databases">
        <title>Itraconazole resistance in Madurella fahalii resulting from another homologue of gene encoding cytochrome P450 14-alpha sterol demethylase (CYP51).</title>
        <authorList>
            <person name="Yoshioka I."/>
            <person name="Fahal A.H."/>
            <person name="Kaneko S."/>
            <person name="Yaguchi T."/>
        </authorList>
    </citation>
    <scope>NUCLEOTIDE SEQUENCE [LARGE SCALE GENOMIC DNA]</scope>
    <source>
        <strain evidence="2 3">IFM 68171</strain>
    </source>
</reference>
<dbReference type="GeneID" id="98171628"/>
<accession>A0ABQ0FYW0</accession>
<name>A0ABQ0FYW0_9PEZI</name>
<dbReference type="Proteomes" id="UP001628179">
    <property type="component" value="Unassembled WGS sequence"/>
</dbReference>